<dbReference type="EMBL" id="JAGTUF010000001">
    <property type="protein sequence ID" value="MBR9970253.1"/>
    <property type="molecule type" value="Genomic_DNA"/>
</dbReference>
<accession>A0ABS5I951</accession>
<sequence length="111" mass="12037">MNSMTTENPLAEVRRHAEKLLTERAQSDATFRTLLKDNPHAALKQLLGTDPVPALKITVIEEQPGEAVIVLPAALDASELPDELLDLASGGISFSSFVLFDEKSMPKKPAK</sequence>
<comment type="caution">
    <text evidence="1">The sequence shown here is derived from an EMBL/GenBank/DDBJ whole genome shotgun (WGS) entry which is preliminary data.</text>
</comment>
<dbReference type="InterPro" id="IPR036648">
    <property type="entry name" value="CN_Hdrase_a/SCN_Hdrase_g_sf"/>
</dbReference>
<evidence type="ECO:0000313" key="1">
    <source>
        <dbReference type="EMBL" id="MBR9970253.1"/>
    </source>
</evidence>
<proteinExistence type="predicted"/>
<reference evidence="1 2" key="1">
    <citation type="submission" date="2021-04" db="EMBL/GenBank/DDBJ databases">
        <title>Magnetospirillum sulfuroxidans sp. nov., a facultative chemolithoautotrophic sulfur-oxidizing alphaproteobacterium isolated from freshwater sediment and proposals for Paramagetospirillum gen. nov., and Magnetospirillaceae fam. nov.</title>
        <authorList>
            <person name="Koziaeva V."/>
            <person name="Geelhoed J.S."/>
            <person name="Sorokin D.Y."/>
            <person name="Grouzdev D.S."/>
        </authorList>
    </citation>
    <scope>NUCLEOTIDE SEQUENCE [LARGE SCALE GENOMIC DNA]</scope>
    <source>
        <strain evidence="1 2">J10</strain>
    </source>
</reference>
<evidence type="ECO:0000313" key="2">
    <source>
        <dbReference type="Proteomes" id="UP000680714"/>
    </source>
</evidence>
<dbReference type="SUPFAM" id="SSF56209">
    <property type="entry name" value="Nitrile hydratase alpha chain"/>
    <property type="match status" value="1"/>
</dbReference>
<dbReference type="Gene3D" id="3.90.330.10">
    <property type="entry name" value="Nitrile hydratase alpha /Thiocyanate hydrolase gamma"/>
    <property type="match status" value="1"/>
</dbReference>
<dbReference type="Proteomes" id="UP000680714">
    <property type="component" value="Unassembled WGS sequence"/>
</dbReference>
<gene>
    <name evidence="1" type="ORF">KEC16_00820</name>
</gene>
<keyword evidence="2" id="KW-1185">Reference proteome</keyword>
<protein>
    <submittedName>
        <fullName evidence="1">NHLP leader peptide family natural product</fullName>
    </submittedName>
</protein>
<name>A0ABS5I951_9PROT</name>
<organism evidence="1 2">
    <name type="scientific">Magnetospirillum sulfuroxidans</name>
    <dbReference type="NCBI Taxonomy" id="611300"/>
    <lineage>
        <taxon>Bacteria</taxon>
        <taxon>Pseudomonadati</taxon>
        <taxon>Pseudomonadota</taxon>
        <taxon>Alphaproteobacteria</taxon>
        <taxon>Rhodospirillales</taxon>
        <taxon>Rhodospirillaceae</taxon>
        <taxon>Magnetospirillum</taxon>
    </lineage>
</organism>